<feature type="domain" description="Response regulatory" evidence="7">
    <location>
        <begin position="811"/>
        <end position="927"/>
    </location>
</feature>
<dbReference type="RefSeq" id="WP_173074716.1">
    <property type="nucleotide sequence ID" value="NZ_CP041345.1"/>
</dbReference>
<evidence type="ECO:0000259" key="7">
    <source>
        <dbReference type="PROSITE" id="PS50110"/>
    </source>
</evidence>
<dbReference type="InterPro" id="IPR001789">
    <property type="entry name" value="Sig_transdc_resp-reg_receiver"/>
</dbReference>
<evidence type="ECO:0000313" key="9">
    <source>
        <dbReference type="Proteomes" id="UP000500961"/>
    </source>
</evidence>
<dbReference type="EC" id="2.7.13.3" evidence="2"/>
<dbReference type="SMART" id="SM00388">
    <property type="entry name" value="HisKA"/>
    <property type="match status" value="1"/>
</dbReference>
<dbReference type="Gene3D" id="3.30.450.20">
    <property type="entry name" value="PAS domain"/>
    <property type="match status" value="1"/>
</dbReference>
<dbReference type="InterPro" id="IPR003661">
    <property type="entry name" value="HisK_dim/P_dom"/>
</dbReference>
<dbReference type="Pfam" id="PF00512">
    <property type="entry name" value="HisKA"/>
    <property type="match status" value="1"/>
</dbReference>
<evidence type="ECO:0000256" key="2">
    <source>
        <dbReference type="ARBA" id="ARBA00012438"/>
    </source>
</evidence>
<feature type="coiled-coil region" evidence="5">
    <location>
        <begin position="538"/>
        <end position="565"/>
    </location>
</feature>
<reference evidence="8 9" key="1">
    <citation type="submission" date="2019-07" db="EMBL/GenBank/DDBJ databases">
        <title>Thalassofilum flectens gen. nov., sp. nov., a novel moderate thermophilic anaerobe from a shallow sea hot spring in Kunashir Island (Russia), representing a new family in the order Bacteroidales, and proposal of Thalassofilacea fam. nov.</title>
        <authorList>
            <person name="Kochetkova T.V."/>
            <person name="Podosokorskaya O.A."/>
            <person name="Novikov A."/>
            <person name="Elcheninov A.G."/>
            <person name="Toshchakov S.V."/>
            <person name="Kublanov I.V."/>
        </authorList>
    </citation>
    <scope>NUCLEOTIDE SEQUENCE [LARGE SCALE GENOMIC DNA]</scope>
    <source>
        <strain evidence="8 9">38-H</strain>
    </source>
</reference>
<dbReference type="GO" id="GO:0000155">
    <property type="term" value="F:phosphorelay sensor kinase activity"/>
    <property type="evidence" value="ECO:0007669"/>
    <property type="project" value="InterPro"/>
</dbReference>
<dbReference type="PROSITE" id="PS50110">
    <property type="entry name" value="RESPONSE_REGULATORY"/>
    <property type="match status" value="1"/>
</dbReference>
<dbReference type="Pfam" id="PF00072">
    <property type="entry name" value="Response_reg"/>
    <property type="match status" value="1"/>
</dbReference>
<dbReference type="Proteomes" id="UP000500961">
    <property type="component" value="Chromosome"/>
</dbReference>
<evidence type="ECO:0000313" key="8">
    <source>
        <dbReference type="EMBL" id="QKG80200.1"/>
    </source>
</evidence>
<dbReference type="InterPro" id="IPR036097">
    <property type="entry name" value="HisK_dim/P_sf"/>
</dbReference>
<evidence type="ECO:0000256" key="1">
    <source>
        <dbReference type="ARBA" id="ARBA00000085"/>
    </source>
</evidence>
<feature type="domain" description="Histidine kinase" evidence="6">
    <location>
        <begin position="568"/>
        <end position="790"/>
    </location>
</feature>
<dbReference type="InterPro" id="IPR050956">
    <property type="entry name" value="2C_system_His_kinase"/>
</dbReference>
<feature type="modified residue" description="4-aspartylphosphate" evidence="4">
    <location>
        <position position="862"/>
    </location>
</feature>
<dbReference type="PROSITE" id="PS50109">
    <property type="entry name" value="HIS_KIN"/>
    <property type="match status" value="1"/>
</dbReference>
<proteinExistence type="predicted"/>
<dbReference type="Gene3D" id="1.10.287.130">
    <property type="match status" value="1"/>
</dbReference>
<dbReference type="EMBL" id="CP041345">
    <property type="protein sequence ID" value="QKG80200.1"/>
    <property type="molecule type" value="Genomic_DNA"/>
</dbReference>
<keyword evidence="5" id="KW-0175">Coiled coil</keyword>
<dbReference type="PANTHER" id="PTHR43719:SF28">
    <property type="entry name" value="PEROXIDE STRESS-ACTIVATED HISTIDINE KINASE MAK1-RELATED"/>
    <property type="match status" value="1"/>
</dbReference>
<keyword evidence="3 4" id="KW-0597">Phosphoprotein</keyword>
<evidence type="ECO:0000259" key="6">
    <source>
        <dbReference type="PROSITE" id="PS50109"/>
    </source>
</evidence>
<dbReference type="SMART" id="SM00448">
    <property type="entry name" value="REC"/>
    <property type="match status" value="1"/>
</dbReference>
<dbReference type="SUPFAM" id="SSF52172">
    <property type="entry name" value="CheY-like"/>
    <property type="match status" value="1"/>
</dbReference>
<dbReference type="Gene3D" id="3.40.50.2300">
    <property type="match status" value="1"/>
</dbReference>
<dbReference type="PANTHER" id="PTHR43719">
    <property type="entry name" value="TWO-COMPONENT HISTIDINE KINASE"/>
    <property type="match status" value="1"/>
</dbReference>
<keyword evidence="9" id="KW-1185">Reference proteome</keyword>
<dbReference type="InterPro" id="IPR005467">
    <property type="entry name" value="His_kinase_dom"/>
</dbReference>
<dbReference type="CDD" id="cd00082">
    <property type="entry name" value="HisKA"/>
    <property type="match status" value="1"/>
</dbReference>
<dbReference type="AlphaFoldDB" id="A0A7D4BBT1"/>
<evidence type="ECO:0000256" key="5">
    <source>
        <dbReference type="SAM" id="Coils"/>
    </source>
</evidence>
<protein>
    <recommendedName>
        <fullName evidence="2">histidine kinase</fullName>
        <ecNumber evidence="2">2.7.13.3</ecNumber>
    </recommendedName>
</protein>
<dbReference type="SUPFAM" id="SSF47384">
    <property type="entry name" value="Homodimeric domain of signal transducing histidine kinase"/>
    <property type="match status" value="1"/>
</dbReference>
<evidence type="ECO:0000256" key="4">
    <source>
        <dbReference type="PROSITE-ProRule" id="PRU00169"/>
    </source>
</evidence>
<name>A0A7D4BBT1_9BACT</name>
<dbReference type="KEGG" id="ttz:FHG85_07975"/>
<comment type="catalytic activity">
    <reaction evidence="1">
        <text>ATP + protein L-histidine = ADP + protein N-phospho-L-histidine.</text>
        <dbReference type="EC" id="2.7.13.3"/>
    </reaction>
</comment>
<accession>A0A7D4BBT1</accession>
<organism evidence="8 9">
    <name type="scientific">Tenuifilum thalassicum</name>
    <dbReference type="NCBI Taxonomy" id="2590900"/>
    <lineage>
        <taxon>Bacteria</taxon>
        <taxon>Pseudomonadati</taxon>
        <taxon>Bacteroidota</taxon>
        <taxon>Bacteroidia</taxon>
        <taxon>Bacteroidales</taxon>
        <taxon>Tenuifilaceae</taxon>
        <taxon>Tenuifilum</taxon>
    </lineage>
</organism>
<dbReference type="CDD" id="cd17546">
    <property type="entry name" value="REC_hyHK_CKI1_RcsC-like"/>
    <property type="match status" value="1"/>
</dbReference>
<gene>
    <name evidence="8" type="ORF">FHG85_07975</name>
</gene>
<evidence type="ECO:0000256" key="3">
    <source>
        <dbReference type="ARBA" id="ARBA00022553"/>
    </source>
</evidence>
<dbReference type="InterPro" id="IPR011006">
    <property type="entry name" value="CheY-like_superfamily"/>
</dbReference>
<sequence>MPESMPNNIPRSIKHFLSNEKRFLNAGFWYWDSESNKIHVSKKVLKTLGIANESDEFEFNTLLGIVYKTDKDKLKRAFNRLKKGFSLQREVDFRVKEGKGWQWVKIIALTDEVVSEGKRYIIGQFKSIDVGKYTSSEYDFLDAMSFATFRYNPVDEVISWQTSVPDDFSSSDEFWNIDDFKKYLGEETFKSLKSNLQVFINQSNSKELAINFNYRSIPYKLSFAKVRDSSFLQGVLYRYIEAENDESINMQKFSKILNRHQVAFLEIDKNENVVGWNGFAAKIFGFENSPCQISILKKFFSDTEWSKFYDWAKGETTKQLTTSFKRENDDELILLWKKVIDDATERESTIFAARDITGQAKLQGRVKELEHSLGRLKAYSLKIQKLTTGSDVLKAFNEEIKQLYPKAISVVFSYNDDDNFLTIVDISGVNEKSYKVIVDELGWNPIGRRLFFDSENLRSLLPSNTKELTIPINEVLDGIVSVVSYKNLERIFGVEKTFGVGFIKDDRVYGGTLIIKSQNSKEIYSDVIDEYAVLTSSHLAIVNQINELKAKIDTLKSKISEQYDLITHISHSVRTPLNSILGFSNLFELTEIDETQRKDFIKIIQEQSNEILEQMNQFQDYVRVANHSISIIKANQCINDLLVELQDAAKSSCSLVRSNTVIVTFSKPENSDFLEIYTDSGRIIQAFVIYINYLSKIIQAGSIDFRYSIVEGKVIFSISEVESAIDLSVREQIIEALKGVVGEEVRNINYFNVILANRIIDLLGGDIRISEENEKIKVEVAFDLNVKVDESFEDNEEEQETTTLVDYKNNIILIVEDEEVNYLILKELVHSWGASSLWAKNGKEAVELVSSLNKSIDLILMDIRMPVMDGYAATMEIKQINPNIPVVAQTAYSAPEERLKAQAAGCNGYITKPIDPKALLNVIEIFLG</sequence>